<dbReference type="FunCoup" id="F0ZVQ6">
    <property type="interactions" value="23"/>
</dbReference>
<dbReference type="GeneID" id="10507679"/>
<evidence type="ECO:0000256" key="4">
    <source>
        <dbReference type="ARBA" id="ARBA00022786"/>
    </source>
</evidence>
<keyword evidence="5" id="KW-0378">Hydrolase</keyword>
<protein>
    <recommendedName>
        <fullName evidence="2">ubiquitinyl hydrolase 1</fullName>
        <ecNumber evidence="2">3.4.19.12</ecNumber>
    </recommendedName>
</protein>
<dbReference type="eggNOG" id="KOG2934">
    <property type="taxonomic scope" value="Eukaryota"/>
</dbReference>
<proteinExistence type="predicted"/>
<name>F0ZVQ6_DICPU</name>
<organism evidence="8 9">
    <name type="scientific">Dictyostelium purpureum</name>
    <name type="common">Slime mold</name>
    <dbReference type="NCBI Taxonomy" id="5786"/>
    <lineage>
        <taxon>Eukaryota</taxon>
        <taxon>Amoebozoa</taxon>
        <taxon>Evosea</taxon>
        <taxon>Eumycetozoa</taxon>
        <taxon>Dictyostelia</taxon>
        <taxon>Dictyosteliales</taxon>
        <taxon>Dictyosteliaceae</taxon>
        <taxon>Dictyostelium</taxon>
    </lineage>
</organism>
<keyword evidence="4" id="KW-0833">Ubl conjugation pathway</keyword>
<dbReference type="SMART" id="SM01246">
    <property type="entry name" value="Josephin"/>
    <property type="match status" value="1"/>
</dbReference>
<dbReference type="GO" id="GO:0006508">
    <property type="term" value="P:proteolysis"/>
    <property type="evidence" value="ECO:0007669"/>
    <property type="project" value="UniProtKB-KW"/>
</dbReference>
<dbReference type="STRING" id="5786.F0ZVQ6"/>
<dbReference type="Pfam" id="PF02099">
    <property type="entry name" value="Josephin"/>
    <property type="match status" value="1"/>
</dbReference>
<keyword evidence="3" id="KW-0645">Protease</keyword>
<dbReference type="EMBL" id="GL871219">
    <property type="protein sequence ID" value="EGC31969.1"/>
    <property type="molecule type" value="Genomic_DNA"/>
</dbReference>
<evidence type="ECO:0000256" key="5">
    <source>
        <dbReference type="ARBA" id="ARBA00022801"/>
    </source>
</evidence>
<evidence type="ECO:0000313" key="8">
    <source>
        <dbReference type="EMBL" id="EGC31969.1"/>
    </source>
</evidence>
<evidence type="ECO:0000256" key="2">
    <source>
        <dbReference type="ARBA" id="ARBA00012759"/>
    </source>
</evidence>
<dbReference type="AlphaFoldDB" id="F0ZVQ6"/>
<dbReference type="PANTHER" id="PTHR13291">
    <property type="entry name" value="JOSEPHIN 1, 2"/>
    <property type="match status" value="1"/>
</dbReference>
<evidence type="ECO:0000256" key="1">
    <source>
        <dbReference type="ARBA" id="ARBA00000707"/>
    </source>
</evidence>
<dbReference type="RefSeq" id="XP_003291505.1">
    <property type="nucleotide sequence ID" value="XM_003291457.1"/>
</dbReference>
<dbReference type="VEuPathDB" id="AmoebaDB:DICPUDRAFT_89426"/>
<feature type="domain" description="Josephin" evidence="7">
    <location>
        <begin position="7"/>
        <end position="199"/>
    </location>
</feature>
<evidence type="ECO:0000259" key="7">
    <source>
        <dbReference type="PROSITE" id="PS50957"/>
    </source>
</evidence>
<comment type="catalytic activity">
    <reaction evidence="1">
        <text>Thiol-dependent hydrolysis of ester, thioester, amide, peptide and isopeptide bonds formed by the C-terminal Gly of ubiquitin (a 76-residue protein attached to proteins as an intracellular targeting signal).</text>
        <dbReference type="EC" id="3.4.19.12"/>
    </reaction>
</comment>
<reference evidence="9" key="1">
    <citation type="journal article" date="2011" name="Genome Biol.">
        <title>Comparative genomics of the social amoebae Dictyostelium discoideum and Dictyostelium purpureum.</title>
        <authorList>
            <consortium name="US DOE Joint Genome Institute (JGI-PGF)"/>
            <person name="Sucgang R."/>
            <person name="Kuo A."/>
            <person name="Tian X."/>
            <person name="Salerno W."/>
            <person name="Parikh A."/>
            <person name="Feasley C.L."/>
            <person name="Dalin E."/>
            <person name="Tu H."/>
            <person name="Huang E."/>
            <person name="Barry K."/>
            <person name="Lindquist E."/>
            <person name="Shapiro H."/>
            <person name="Bruce D."/>
            <person name="Schmutz J."/>
            <person name="Salamov A."/>
            <person name="Fey P."/>
            <person name="Gaudet P."/>
            <person name="Anjard C."/>
            <person name="Babu M.M."/>
            <person name="Basu S."/>
            <person name="Bushmanova Y."/>
            <person name="van der Wel H."/>
            <person name="Katoh-Kurasawa M."/>
            <person name="Dinh C."/>
            <person name="Coutinho P.M."/>
            <person name="Saito T."/>
            <person name="Elias M."/>
            <person name="Schaap P."/>
            <person name="Kay R.R."/>
            <person name="Henrissat B."/>
            <person name="Eichinger L."/>
            <person name="Rivero F."/>
            <person name="Putnam N.H."/>
            <person name="West C.M."/>
            <person name="Loomis W.F."/>
            <person name="Chisholm R.L."/>
            <person name="Shaulsky G."/>
            <person name="Strassmann J.E."/>
            <person name="Queller D.C."/>
            <person name="Kuspa A."/>
            <person name="Grigoriev I.V."/>
        </authorList>
    </citation>
    <scope>NUCLEOTIDE SEQUENCE [LARGE SCALE GENOMIC DNA]</scope>
    <source>
        <strain evidence="9">QSDP1</strain>
    </source>
</reference>
<dbReference type="FunFam" id="3.90.70.40:FF:000016">
    <property type="entry name" value="Uncharacterized protein"/>
    <property type="match status" value="1"/>
</dbReference>
<dbReference type="PROSITE" id="PS50957">
    <property type="entry name" value="JOSEPHIN"/>
    <property type="match status" value="1"/>
</dbReference>
<dbReference type="InParanoid" id="F0ZVQ6"/>
<dbReference type="InterPro" id="IPR006155">
    <property type="entry name" value="Josephin"/>
</dbReference>
<dbReference type="KEGG" id="dpp:DICPUDRAFT_89426"/>
<dbReference type="PANTHER" id="PTHR13291:SF0">
    <property type="entry name" value="JOSEPHIN-LIKE PROTEIN"/>
    <property type="match status" value="1"/>
</dbReference>
<evidence type="ECO:0000256" key="6">
    <source>
        <dbReference type="PROSITE-ProRule" id="PRU00331"/>
    </source>
</evidence>
<evidence type="ECO:0000256" key="3">
    <source>
        <dbReference type="ARBA" id="ARBA00022670"/>
    </source>
</evidence>
<dbReference type="OrthoDB" id="422700at2759"/>
<dbReference type="GO" id="GO:0016579">
    <property type="term" value="P:protein deubiquitination"/>
    <property type="evidence" value="ECO:0007669"/>
    <property type="project" value="InterPro"/>
</dbReference>
<comment type="caution">
    <text evidence="6">Lacks conserved residue(s) required for the propagation of feature annotation.</text>
</comment>
<evidence type="ECO:0000313" key="9">
    <source>
        <dbReference type="Proteomes" id="UP000001064"/>
    </source>
</evidence>
<dbReference type="GO" id="GO:0004843">
    <property type="term" value="F:cysteine-type deubiquitinase activity"/>
    <property type="evidence" value="ECO:0000318"/>
    <property type="project" value="GO_Central"/>
</dbReference>
<dbReference type="EC" id="3.4.19.12" evidence="2"/>
<dbReference type="OMA" id="IQWFDKR"/>
<dbReference type="InterPro" id="IPR040053">
    <property type="entry name" value="JOSD1/2"/>
</dbReference>
<dbReference type="Gene3D" id="3.90.70.40">
    <property type="match status" value="1"/>
</dbReference>
<dbReference type="Proteomes" id="UP000001064">
    <property type="component" value="Unassembled WGS sequence"/>
</dbReference>
<keyword evidence="9" id="KW-1185">Reference proteome</keyword>
<sequence>MSNNLNVDSLYFERQRKKLCGLHVINNFFQQEKYNQRKLDEIAYEIDISNRLINPHKSFFGLGNYDANVLVHVFINNDYEIQWFDKRNALEEIDFNMLGGILINTVTFRIFGLYESRHWTIIKNMDNESSITESTSSTINDPNNLNYVLFDSSNSKPIKISEKSKLINYLKYLQKNSKAELILIYKNPIHSNNEKENEKENNNNIK</sequence>
<gene>
    <name evidence="8" type="ORF">DICPUDRAFT_89426</name>
</gene>
<accession>F0ZVQ6</accession>